<gene>
    <name evidence="1" type="ORF">S01H4_28269</name>
</gene>
<feature type="non-terminal residue" evidence="1">
    <location>
        <position position="1"/>
    </location>
</feature>
<dbReference type="AlphaFoldDB" id="X1AMG8"/>
<evidence type="ECO:0000313" key="1">
    <source>
        <dbReference type="EMBL" id="GAG83804.1"/>
    </source>
</evidence>
<name>X1AMG8_9ZZZZ</name>
<proteinExistence type="predicted"/>
<accession>X1AMG8</accession>
<reference evidence="1" key="1">
    <citation type="journal article" date="2014" name="Front. Microbiol.">
        <title>High frequency of phylogenetically diverse reductive dehalogenase-homologous genes in deep subseafloor sedimentary metagenomes.</title>
        <authorList>
            <person name="Kawai M."/>
            <person name="Futagami T."/>
            <person name="Toyoda A."/>
            <person name="Takaki Y."/>
            <person name="Nishi S."/>
            <person name="Hori S."/>
            <person name="Arai W."/>
            <person name="Tsubouchi T."/>
            <person name="Morono Y."/>
            <person name="Uchiyama I."/>
            <person name="Ito T."/>
            <person name="Fujiyama A."/>
            <person name="Inagaki F."/>
            <person name="Takami H."/>
        </authorList>
    </citation>
    <scope>NUCLEOTIDE SEQUENCE</scope>
    <source>
        <strain evidence="1">Expedition CK06-06</strain>
    </source>
</reference>
<sequence>RSPICFLLKEAKKKIKKRGTRRKATLASCLESFFLKWNKLKTIKIIIGIGVFNKKAIKK</sequence>
<comment type="caution">
    <text evidence="1">The sequence shown here is derived from an EMBL/GenBank/DDBJ whole genome shotgun (WGS) entry which is preliminary data.</text>
</comment>
<protein>
    <submittedName>
        <fullName evidence="1">Uncharacterized protein</fullName>
    </submittedName>
</protein>
<dbReference type="EMBL" id="BART01014013">
    <property type="protein sequence ID" value="GAG83804.1"/>
    <property type="molecule type" value="Genomic_DNA"/>
</dbReference>
<organism evidence="1">
    <name type="scientific">marine sediment metagenome</name>
    <dbReference type="NCBI Taxonomy" id="412755"/>
    <lineage>
        <taxon>unclassified sequences</taxon>
        <taxon>metagenomes</taxon>
        <taxon>ecological metagenomes</taxon>
    </lineage>
</organism>